<sequence length="171" mass="18782">MKMLTTQINGLLQRIGANNADSIEETARLLAQASIGEGRVILAGFDEMEAVYLLAKLGVEPFENIHPYVIGMSIGKADRVWILSRNEADLRVLELARRLASEFIPFAAVASGKPEANNELADLATTYIYTGLAQGLLPGDDNKRIVQPHLLATLYVYEGVKLSYDEMLSDE</sequence>
<reference evidence="3" key="1">
    <citation type="journal article" date="2019" name="Int. J. Syst. Evol. Microbiol.">
        <title>The Global Catalogue of Microorganisms (GCM) 10K type strain sequencing project: providing services to taxonomists for standard genome sequencing and annotation.</title>
        <authorList>
            <consortium name="The Broad Institute Genomics Platform"/>
            <consortium name="The Broad Institute Genome Sequencing Center for Infectious Disease"/>
            <person name="Wu L."/>
            <person name="Ma J."/>
        </authorList>
    </citation>
    <scope>NUCLEOTIDE SEQUENCE [LARGE SCALE GENOMIC DNA]</scope>
    <source>
        <strain evidence="3">CGMCC 4.7177</strain>
    </source>
</reference>
<dbReference type="EMBL" id="JBHUGI010000034">
    <property type="protein sequence ID" value="MFD1929391.1"/>
    <property type="molecule type" value="Genomic_DNA"/>
</dbReference>
<evidence type="ECO:0000313" key="3">
    <source>
        <dbReference type="Proteomes" id="UP001597218"/>
    </source>
</evidence>
<organism evidence="2 3">
    <name type="scientific">Sporosarcina siberiensis</name>
    <dbReference type="NCBI Taxonomy" id="1365606"/>
    <lineage>
        <taxon>Bacteria</taxon>
        <taxon>Bacillati</taxon>
        <taxon>Bacillota</taxon>
        <taxon>Bacilli</taxon>
        <taxon>Bacillales</taxon>
        <taxon>Caryophanaceae</taxon>
        <taxon>Sporosarcina</taxon>
    </lineage>
</organism>
<dbReference type="SUPFAM" id="SSF53697">
    <property type="entry name" value="SIS domain"/>
    <property type="match status" value="1"/>
</dbReference>
<dbReference type="Pfam" id="PF10740">
    <property type="entry name" value="DUF2529"/>
    <property type="match status" value="1"/>
</dbReference>
<dbReference type="Gene3D" id="3.40.50.10490">
    <property type="entry name" value="Glucose-6-phosphate isomerase like protein, domain 1"/>
    <property type="match status" value="1"/>
</dbReference>
<feature type="domain" description="DUF2529" evidence="1">
    <location>
        <begin position="1"/>
        <end position="168"/>
    </location>
</feature>
<comment type="caution">
    <text evidence="2">The sequence shown here is derived from an EMBL/GenBank/DDBJ whole genome shotgun (WGS) entry which is preliminary data.</text>
</comment>
<gene>
    <name evidence="2" type="ORF">ACFSFY_15215</name>
</gene>
<dbReference type="InterPro" id="IPR046348">
    <property type="entry name" value="SIS_dom_sf"/>
</dbReference>
<dbReference type="InterPro" id="IPR019676">
    <property type="entry name" value="DUF2529"/>
</dbReference>
<evidence type="ECO:0000259" key="1">
    <source>
        <dbReference type="Pfam" id="PF10740"/>
    </source>
</evidence>
<evidence type="ECO:0000313" key="2">
    <source>
        <dbReference type="EMBL" id="MFD1929391.1"/>
    </source>
</evidence>
<name>A0ABW4SJT4_9BACL</name>
<protein>
    <submittedName>
        <fullName evidence="2">DUF2529 family protein</fullName>
    </submittedName>
</protein>
<accession>A0ABW4SJT4</accession>
<dbReference type="Proteomes" id="UP001597218">
    <property type="component" value="Unassembled WGS sequence"/>
</dbReference>
<dbReference type="RefSeq" id="WP_381539483.1">
    <property type="nucleotide sequence ID" value="NZ_JBHUGI010000034.1"/>
</dbReference>
<keyword evidence="3" id="KW-1185">Reference proteome</keyword>
<proteinExistence type="predicted"/>